<comment type="caution">
    <text evidence="1">The sequence shown here is derived from an EMBL/GenBank/DDBJ whole genome shotgun (WGS) entry which is preliminary data.</text>
</comment>
<dbReference type="AlphaFoldDB" id="A0A371HKF4"/>
<sequence length="65" mass="7713">MMQNLGQFRGLPIEDPLTYLKVLEWLITLSDGVISTWDECTHKFLLKYFLPSKYNKLKKDIMNFS</sequence>
<reference evidence="1" key="1">
    <citation type="submission" date="2018-05" db="EMBL/GenBank/DDBJ databases">
        <title>Draft genome of Mucuna pruriens seed.</title>
        <authorList>
            <person name="Nnadi N.E."/>
            <person name="Vos R."/>
            <person name="Hasami M.H."/>
            <person name="Devisetty U.K."/>
            <person name="Aguiy J.C."/>
        </authorList>
    </citation>
    <scope>NUCLEOTIDE SEQUENCE [LARGE SCALE GENOMIC DNA]</scope>
    <source>
        <strain evidence="1">JCA_2017</strain>
    </source>
</reference>
<name>A0A371HKF4_MUCPR</name>
<feature type="non-terminal residue" evidence="1">
    <location>
        <position position="1"/>
    </location>
</feature>
<accession>A0A371HKF4</accession>
<keyword evidence="2" id="KW-1185">Reference proteome</keyword>
<dbReference type="OrthoDB" id="1923650at2759"/>
<evidence type="ECO:0000313" key="2">
    <source>
        <dbReference type="Proteomes" id="UP000257109"/>
    </source>
</evidence>
<evidence type="ECO:0008006" key="3">
    <source>
        <dbReference type="Google" id="ProtNLM"/>
    </source>
</evidence>
<dbReference type="EMBL" id="QJKJ01002367">
    <property type="protein sequence ID" value="RDY03192.1"/>
    <property type="molecule type" value="Genomic_DNA"/>
</dbReference>
<protein>
    <recommendedName>
        <fullName evidence="3">Retrotransposon gag domain-containing protein</fullName>
    </recommendedName>
</protein>
<gene>
    <name evidence="1" type="ORF">CR513_13267</name>
</gene>
<organism evidence="1 2">
    <name type="scientific">Mucuna pruriens</name>
    <name type="common">Velvet bean</name>
    <name type="synonym">Dolichos pruriens</name>
    <dbReference type="NCBI Taxonomy" id="157652"/>
    <lineage>
        <taxon>Eukaryota</taxon>
        <taxon>Viridiplantae</taxon>
        <taxon>Streptophyta</taxon>
        <taxon>Embryophyta</taxon>
        <taxon>Tracheophyta</taxon>
        <taxon>Spermatophyta</taxon>
        <taxon>Magnoliopsida</taxon>
        <taxon>eudicotyledons</taxon>
        <taxon>Gunneridae</taxon>
        <taxon>Pentapetalae</taxon>
        <taxon>rosids</taxon>
        <taxon>fabids</taxon>
        <taxon>Fabales</taxon>
        <taxon>Fabaceae</taxon>
        <taxon>Papilionoideae</taxon>
        <taxon>50 kb inversion clade</taxon>
        <taxon>NPAAA clade</taxon>
        <taxon>indigoferoid/millettioid clade</taxon>
        <taxon>Phaseoleae</taxon>
        <taxon>Mucuna</taxon>
    </lineage>
</organism>
<evidence type="ECO:0000313" key="1">
    <source>
        <dbReference type="EMBL" id="RDY03192.1"/>
    </source>
</evidence>
<proteinExistence type="predicted"/>
<dbReference type="Proteomes" id="UP000257109">
    <property type="component" value="Unassembled WGS sequence"/>
</dbReference>